<dbReference type="AlphaFoldDB" id="A0A329RJ67"/>
<evidence type="ECO:0000313" key="2">
    <source>
        <dbReference type="EMBL" id="KAG2952393.1"/>
    </source>
</evidence>
<sequence length="94" mass="11106">MIQHEKGGADGGDHFEHFLLHCGDDDLMDLICPLQLDDISKGEQVINHRILGEKRKKQRDRLVAIRSRHNKQKHQSCRAELRLDDRQDERRDDR</sequence>
<dbReference type="OrthoDB" id="10504801at2759"/>
<reference evidence="4 5" key="1">
    <citation type="submission" date="2018-01" db="EMBL/GenBank/DDBJ databases">
        <title>Draft genome of the strawberry crown rot pathogen Phytophthora cactorum.</title>
        <authorList>
            <person name="Armitage A.D."/>
            <person name="Lysoe E."/>
            <person name="Nellist C.F."/>
            <person name="Harrison R.J."/>
            <person name="Brurberg M.B."/>
        </authorList>
    </citation>
    <scope>NUCLEOTIDE SEQUENCE [LARGE SCALE GENOMIC DNA]</scope>
    <source>
        <strain evidence="4 5">10300</strain>
    </source>
</reference>
<proteinExistence type="predicted"/>
<comment type="caution">
    <text evidence="4">The sequence shown here is derived from an EMBL/GenBank/DDBJ whole genome shotgun (WGS) entry which is preliminary data.</text>
</comment>
<organism evidence="4 5">
    <name type="scientific">Phytophthora cactorum</name>
    <dbReference type="NCBI Taxonomy" id="29920"/>
    <lineage>
        <taxon>Eukaryota</taxon>
        <taxon>Sar</taxon>
        <taxon>Stramenopiles</taxon>
        <taxon>Oomycota</taxon>
        <taxon>Peronosporomycetes</taxon>
        <taxon>Peronosporales</taxon>
        <taxon>Peronosporaceae</taxon>
        <taxon>Phytophthora</taxon>
    </lineage>
</organism>
<evidence type="ECO:0000313" key="5">
    <source>
        <dbReference type="Proteomes" id="UP000251314"/>
    </source>
</evidence>
<protein>
    <submittedName>
        <fullName evidence="4">Uncharacterized protein</fullName>
    </submittedName>
</protein>
<feature type="compositionally biased region" description="Basic residues" evidence="1">
    <location>
        <begin position="66"/>
        <end position="76"/>
    </location>
</feature>
<feature type="compositionally biased region" description="Basic and acidic residues" evidence="1">
    <location>
        <begin position="77"/>
        <end position="94"/>
    </location>
</feature>
<dbReference type="Proteomes" id="UP000736787">
    <property type="component" value="Unassembled WGS sequence"/>
</dbReference>
<dbReference type="EMBL" id="RCMV01000063">
    <property type="protein sequence ID" value="KAG3226220.1"/>
    <property type="molecule type" value="Genomic_DNA"/>
</dbReference>
<dbReference type="STRING" id="29920.A0A329RJ67"/>
<dbReference type="Proteomes" id="UP000251314">
    <property type="component" value="Unassembled WGS sequence"/>
</dbReference>
<evidence type="ECO:0000313" key="4">
    <source>
        <dbReference type="EMBL" id="RAW23358.1"/>
    </source>
</evidence>
<accession>A0A329RJ67</accession>
<gene>
    <name evidence="4" type="ORF">PC110_g20206</name>
    <name evidence="2" type="ORF">PC117_g2869</name>
    <name evidence="3" type="ORF">PC129_g3179</name>
</gene>
<name>A0A329RJ67_9STRA</name>
<keyword evidence="5" id="KW-1185">Reference proteome</keyword>
<dbReference type="Proteomes" id="UP000760860">
    <property type="component" value="Unassembled WGS sequence"/>
</dbReference>
<dbReference type="EMBL" id="RCMK01000038">
    <property type="protein sequence ID" value="KAG2952393.1"/>
    <property type="molecule type" value="Genomic_DNA"/>
</dbReference>
<evidence type="ECO:0000313" key="3">
    <source>
        <dbReference type="EMBL" id="KAG3226220.1"/>
    </source>
</evidence>
<feature type="region of interest" description="Disordered" evidence="1">
    <location>
        <begin position="65"/>
        <end position="94"/>
    </location>
</feature>
<reference evidence="3" key="2">
    <citation type="submission" date="2018-05" db="EMBL/GenBank/DDBJ databases">
        <title>Effector identification in a new, highly contiguous assembly of the strawberry crown rot pathogen Phytophthora cactorum.</title>
        <authorList>
            <person name="Armitage A.D."/>
            <person name="Nellist C.F."/>
            <person name="Bates H."/>
            <person name="Vickerstaff R.J."/>
            <person name="Harrison R.J."/>
        </authorList>
    </citation>
    <scope>NUCLEOTIDE SEQUENCE</scope>
    <source>
        <strain evidence="2">4040</strain>
        <strain evidence="3">P421</strain>
    </source>
</reference>
<dbReference type="EMBL" id="MJFZ01001075">
    <property type="protein sequence ID" value="RAW23358.1"/>
    <property type="molecule type" value="Genomic_DNA"/>
</dbReference>
<dbReference type="VEuPathDB" id="FungiDB:PC110_g20206"/>
<evidence type="ECO:0000256" key="1">
    <source>
        <dbReference type="SAM" id="MobiDB-lite"/>
    </source>
</evidence>